<protein>
    <submittedName>
        <fullName evidence="1">Putative secreted protein</fullName>
    </submittedName>
</protein>
<accession>A0A2M4DN31</accession>
<name>A0A2M4DN31_ANODA</name>
<dbReference type="AlphaFoldDB" id="A0A2M4DN31"/>
<organism evidence="1">
    <name type="scientific">Anopheles darlingi</name>
    <name type="common">Mosquito</name>
    <dbReference type="NCBI Taxonomy" id="43151"/>
    <lineage>
        <taxon>Eukaryota</taxon>
        <taxon>Metazoa</taxon>
        <taxon>Ecdysozoa</taxon>
        <taxon>Arthropoda</taxon>
        <taxon>Hexapoda</taxon>
        <taxon>Insecta</taxon>
        <taxon>Pterygota</taxon>
        <taxon>Neoptera</taxon>
        <taxon>Endopterygota</taxon>
        <taxon>Diptera</taxon>
        <taxon>Nematocera</taxon>
        <taxon>Culicoidea</taxon>
        <taxon>Culicidae</taxon>
        <taxon>Anophelinae</taxon>
        <taxon>Anopheles</taxon>
    </lineage>
</organism>
<proteinExistence type="predicted"/>
<dbReference type="EMBL" id="GGFL01014761">
    <property type="protein sequence ID" value="MBW78939.1"/>
    <property type="molecule type" value="Transcribed_RNA"/>
</dbReference>
<sequence length="104" mass="12449">MLSRSLSLTLSLLSSGGRNENGENWFAQKPIDRHHHHHHHHHLIRWYSRSFAGLVRSGPTMPYRRPCCVARPVVLQHRRRLYHRHHSYHPIQTSQSCQHHRHHC</sequence>
<evidence type="ECO:0000313" key="1">
    <source>
        <dbReference type="EMBL" id="MBW78939.1"/>
    </source>
</evidence>
<reference evidence="1" key="1">
    <citation type="submission" date="2018-01" db="EMBL/GenBank/DDBJ databases">
        <title>An insight into the sialome of Amazonian anophelines.</title>
        <authorList>
            <person name="Ribeiro J.M."/>
            <person name="Scarpassa V."/>
            <person name="Calvo E."/>
        </authorList>
    </citation>
    <scope>NUCLEOTIDE SEQUENCE</scope>
</reference>